<dbReference type="Proteomes" id="UP000708148">
    <property type="component" value="Unassembled WGS sequence"/>
</dbReference>
<reference evidence="6" key="1">
    <citation type="submission" date="2020-12" db="EMBL/GenBank/DDBJ databases">
        <authorList>
            <person name="Iha C."/>
        </authorList>
    </citation>
    <scope>NUCLEOTIDE SEQUENCE</scope>
</reference>
<evidence type="ECO:0000313" key="7">
    <source>
        <dbReference type="Proteomes" id="UP000708148"/>
    </source>
</evidence>
<dbReference type="SUPFAM" id="SSF52833">
    <property type="entry name" value="Thioredoxin-like"/>
    <property type="match status" value="1"/>
</dbReference>
<feature type="domain" description="EF-hand" evidence="4">
    <location>
        <begin position="68"/>
        <end position="103"/>
    </location>
</feature>
<dbReference type="PROSITE" id="PS51352">
    <property type="entry name" value="THIOREDOXIN_2"/>
    <property type="match status" value="1"/>
</dbReference>
<dbReference type="EMBL" id="CAJHUC010002058">
    <property type="protein sequence ID" value="CAD7703082.1"/>
    <property type="molecule type" value="Genomic_DNA"/>
</dbReference>
<feature type="region of interest" description="Disordered" evidence="3">
    <location>
        <begin position="1"/>
        <end position="66"/>
    </location>
</feature>
<evidence type="ECO:0000259" key="4">
    <source>
        <dbReference type="PROSITE" id="PS50222"/>
    </source>
</evidence>
<dbReference type="Gene3D" id="1.10.238.10">
    <property type="entry name" value="EF-hand"/>
    <property type="match status" value="2"/>
</dbReference>
<dbReference type="PROSITE" id="PS50222">
    <property type="entry name" value="EF_HAND_2"/>
    <property type="match status" value="4"/>
</dbReference>
<feature type="domain" description="EF-hand" evidence="4">
    <location>
        <begin position="112"/>
        <end position="147"/>
    </location>
</feature>
<dbReference type="SMART" id="SM00054">
    <property type="entry name" value="EFh"/>
    <property type="match status" value="4"/>
</dbReference>
<dbReference type="Pfam" id="PF00085">
    <property type="entry name" value="Thioredoxin"/>
    <property type="match status" value="1"/>
</dbReference>
<evidence type="ECO:0008006" key="8">
    <source>
        <dbReference type="Google" id="ProtNLM"/>
    </source>
</evidence>
<dbReference type="InterPro" id="IPR050145">
    <property type="entry name" value="Centrin_CML-like"/>
</dbReference>
<dbReference type="CDD" id="cd02947">
    <property type="entry name" value="TRX_family"/>
    <property type="match status" value="1"/>
</dbReference>
<keyword evidence="7" id="KW-1185">Reference proteome</keyword>
<keyword evidence="1" id="KW-0677">Repeat</keyword>
<dbReference type="InterPro" id="IPR002048">
    <property type="entry name" value="EF_hand_dom"/>
</dbReference>
<dbReference type="SUPFAM" id="SSF47473">
    <property type="entry name" value="EF-hand"/>
    <property type="match status" value="1"/>
</dbReference>
<accession>A0A8S1J7C3</accession>
<dbReference type="InterPro" id="IPR011992">
    <property type="entry name" value="EF-hand-dom_pair"/>
</dbReference>
<dbReference type="PANTHER" id="PTHR23050">
    <property type="entry name" value="CALCIUM BINDING PROTEIN"/>
    <property type="match status" value="1"/>
</dbReference>
<evidence type="ECO:0000256" key="3">
    <source>
        <dbReference type="SAM" id="MobiDB-lite"/>
    </source>
</evidence>
<dbReference type="InterPro" id="IPR018247">
    <property type="entry name" value="EF_Hand_1_Ca_BS"/>
</dbReference>
<comment type="caution">
    <text evidence="6">The sequence shown here is derived from an EMBL/GenBank/DDBJ whole genome shotgun (WGS) entry which is preliminary data.</text>
</comment>
<proteinExistence type="predicted"/>
<feature type="domain" description="EF-hand" evidence="4">
    <location>
        <begin position="185"/>
        <end position="220"/>
    </location>
</feature>
<gene>
    <name evidence="6" type="ORF">OSTQU699_LOCUS8439</name>
</gene>
<name>A0A8S1J7C3_9CHLO</name>
<evidence type="ECO:0000259" key="5">
    <source>
        <dbReference type="PROSITE" id="PS51352"/>
    </source>
</evidence>
<feature type="compositionally biased region" description="Polar residues" evidence="3">
    <location>
        <begin position="49"/>
        <end position="63"/>
    </location>
</feature>
<sequence length="374" mass="40659">MHRSAATATAGALHGPGAPLRTTHPDRRSQRRTLCGRPRGEPTGVRPASSRNVEASVDESTSLAVPETEMPSLRERFAMADIDGNGLIDEEELRALLESAEGGRSYLLDHWLPESALRDAIALYDTDGSGDIDFDEFVAIVADDRLLKGRVTDYEEAFRAMDASGRGAIGMPELSRLLASLGQGMSEERIAATFRKYDVDASGTIEFDEFLLMFHDKLLDLRQVLDYIRLAPEASSPGAGFGAPSAEVAAGEVREIESEEELDAVLASAPGLVVLFAGLAWCRPCKAAVKPYKKLAERYRAATFLKVLGNLNASTKSLMRDRLGVAATPAFYFFRNGEVVDSHTGASRQKMETGVIKNLKPEEHPAEGPVLFQF</sequence>
<feature type="domain" description="Thioredoxin" evidence="5">
    <location>
        <begin position="232"/>
        <end position="361"/>
    </location>
</feature>
<dbReference type="Pfam" id="PF13499">
    <property type="entry name" value="EF-hand_7"/>
    <property type="match status" value="2"/>
</dbReference>
<organism evidence="6 7">
    <name type="scientific">Ostreobium quekettii</name>
    <dbReference type="NCBI Taxonomy" id="121088"/>
    <lineage>
        <taxon>Eukaryota</taxon>
        <taxon>Viridiplantae</taxon>
        <taxon>Chlorophyta</taxon>
        <taxon>core chlorophytes</taxon>
        <taxon>Ulvophyceae</taxon>
        <taxon>TCBD clade</taxon>
        <taxon>Bryopsidales</taxon>
        <taxon>Ostreobineae</taxon>
        <taxon>Ostreobiaceae</taxon>
        <taxon>Ostreobium</taxon>
    </lineage>
</organism>
<dbReference type="FunFam" id="1.10.238.10:FF:000178">
    <property type="entry name" value="Calmodulin-2 A"/>
    <property type="match status" value="1"/>
</dbReference>
<keyword evidence="2" id="KW-0106">Calcium</keyword>
<dbReference type="AlphaFoldDB" id="A0A8S1J7C3"/>
<feature type="domain" description="EF-hand" evidence="4">
    <location>
        <begin position="149"/>
        <end position="184"/>
    </location>
</feature>
<dbReference type="InterPro" id="IPR036249">
    <property type="entry name" value="Thioredoxin-like_sf"/>
</dbReference>
<evidence type="ECO:0000256" key="1">
    <source>
        <dbReference type="ARBA" id="ARBA00022737"/>
    </source>
</evidence>
<dbReference type="GO" id="GO:0005509">
    <property type="term" value="F:calcium ion binding"/>
    <property type="evidence" value="ECO:0007669"/>
    <property type="project" value="InterPro"/>
</dbReference>
<protein>
    <recommendedName>
        <fullName evidence="8">Calmodulin</fullName>
    </recommendedName>
</protein>
<evidence type="ECO:0000313" key="6">
    <source>
        <dbReference type="EMBL" id="CAD7703082.1"/>
    </source>
</evidence>
<evidence type="ECO:0000256" key="2">
    <source>
        <dbReference type="ARBA" id="ARBA00022837"/>
    </source>
</evidence>
<dbReference type="GO" id="GO:0043226">
    <property type="term" value="C:organelle"/>
    <property type="evidence" value="ECO:0007669"/>
    <property type="project" value="UniProtKB-ARBA"/>
</dbReference>
<dbReference type="InterPro" id="IPR013766">
    <property type="entry name" value="Thioredoxin_domain"/>
</dbReference>
<dbReference type="PROSITE" id="PS00018">
    <property type="entry name" value="EF_HAND_1"/>
    <property type="match status" value="3"/>
</dbReference>
<dbReference type="OrthoDB" id="26525at2759"/>
<dbReference type="Gene3D" id="3.40.30.10">
    <property type="entry name" value="Glutaredoxin"/>
    <property type="match status" value="1"/>
</dbReference>